<dbReference type="InterPro" id="IPR007016">
    <property type="entry name" value="O-antigen_ligase-rel_domated"/>
</dbReference>
<dbReference type="SMART" id="SM00028">
    <property type="entry name" value="TPR"/>
    <property type="match status" value="3"/>
</dbReference>
<dbReference type="InterPro" id="IPR019734">
    <property type="entry name" value="TPR_rpt"/>
</dbReference>
<evidence type="ECO:0000256" key="2">
    <source>
        <dbReference type="ARBA" id="ARBA00022692"/>
    </source>
</evidence>
<feature type="transmembrane region" description="Helical" evidence="7">
    <location>
        <begin position="55"/>
        <end position="74"/>
    </location>
</feature>
<dbReference type="AlphaFoldDB" id="A0A2Z3HAT1"/>
<name>A0A2Z3HAT1_9BACT</name>
<evidence type="ECO:0000313" key="9">
    <source>
        <dbReference type="EMBL" id="AWM40065.1"/>
    </source>
</evidence>
<dbReference type="PROSITE" id="PS50005">
    <property type="entry name" value="TPR"/>
    <property type="match status" value="1"/>
</dbReference>
<keyword evidence="4 7" id="KW-0472">Membrane</keyword>
<feature type="transmembrane region" description="Helical" evidence="7">
    <location>
        <begin position="25"/>
        <end position="43"/>
    </location>
</feature>
<feature type="compositionally biased region" description="Polar residues" evidence="6">
    <location>
        <begin position="1"/>
        <end position="11"/>
    </location>
</feature>
<protein>
    <recommendedName>
        <fullName evidence="8">O-antigen ligase-related domain-containing protein</fullName>
    </recommendedName>
</protein>
<evidence type="ECO:0000256" key="6">
    <source>
        <dbReference type="SAM" id="MobiDB-lite"/>
    </source>
</evidence>
<evidence type="ECO:0000256" key="1">
    <source>
        <dbReference type="ARBA" id="ARBA00004141"/>
    </source>
</evidence>
<comment type="subcellular location">
    <subcellularLocation>
        <location evidence="1">Membrane</location>
        <topology evidence="1">Multi-pass membrane protein</topology>
    </subcellularLocation>
</comment>
<gene>
    <name evidence="9" type="ORF">C1280_25710</name>
</gene>
<feature type="transmembrane region" description="Helical" evidence="7">
    <location>
        <begin position="180"/>
        <end position="200"/>
    </location>
</feature>
<dbReference type="Gene3D" id="1.25.40.10">
    <property type="entry name" value="Tetratricopeptide repeat domain"/>
    <property type="match status" value="1"/>
</dbReference>
<dbReference type="Pfam" id="PF04932">
    <property type="entry name" value="Wzy_C"/>
    <property type="match status" value="1"/>
</dbReference>
<evidence type="ECO:0000256" key="7">
    <source>
        <dbReference type="SAM" id="Phobius"/>
    </source>
</evidence>
<feature type="transmembrane region" description="Helical" evidence="7">
    <location>
        <begin position="315"/>
        <end position="335"/>
    </location>
</feature>
<sequence length="839" mass="89587">MPTPSPRSSSASEHRAPAASPVPRSLRGAGEAVLFVLVVLAPWPFASNDPPFESALAAGALLLVALWSTHAVAAGRLAIRPDIVTVSLSGIALWSAVQLVPLPESVVGVLSPTRLEWHRTFVPDTSELLSGEAGVTRPTALALSVDPAATRTFLARVLAILLVYAAARNWLATPAGFRRLAWALTANGVALAVLALGQFFSSAPNVLFWSVRCEGAVFGPFVCRNHYPDYAAVCLGLAVGLMLHRERGRTRGEAPAGLLTPRNVGLAAAVGLMAASIAFSLSRGGILAVVAAGAGALLLSRPWRGWPGRWSNPAALAGAVLVAGGVFAWFGTVSIERRLATFGSVETADSRTDLWRDTVDLVPRFWTSGTGGGTFLWAEPLVRTGRPTAVVESAHNEYLEAAVEGGVVRFGLTLLLAAGVAVAVARGFARKRERSAGPLILGAWFGLAAVALHAVAEFAVHMPAVALLAATVAGFAMAAADPDFERPPHVARERGWWTVGAGLAVAGLALFVALDARARERVHRLKRAADVTYRDTDSPDRLARRARHLDARVALRPDDPAVLFDAAQGQIDAAVEATLAGAPPGTEPPDRFPAEVVSRHIVPALRFLRAARAVNPIAPKPHTRLALLAEHFERSEPASVHFDRAKRLLPNDADLWFTSGRAALRRGDRTSAWVDWQKSLALSPRHLGTILLAAQEVLSVGELREHVLPDEPVILLAAADLLFPDYTARAERQPFLEAVAACGDRSGATGAQFGAVARAHEELDHAEDALRAWQRAVAAAPDEFGIRDGYSRWLEQQERYEDAVPQLEWLLNRTQSGAIQDRLDAARHGLELKRVIEAN</sequence>
<feature type="region of interest" description="Disordered" evidence="6">
    <location>
        <begin position="1"/>
        <end position="24"/>
    </location>
</feature>
<dbReference type="Proteomes" id="UP000245802">
    <property type="component" value="Chromosome"/>
</dbReference>
<feature type="domain" description="O-antigen ligase-related" evidence="8">
    <location>
        <begin position="269"/>
        <end position="408"/>
    </location>
</feature>
<dbReference type="InterPro" id="IPR051533">
    <property type="entry name" value="WaaL-like"/>
</dbReference>
<dbReference type="OrthoDB" id="250216at2"/>
<dbReference type="EMBL" id="CP025958">
    <property type="protein sequence ID" value="AWM40065.1"/>
    <property type="molecule type" value="Genomic_DNA"/>
</dbReference>
<feature type="transmembrane region" description="Helical" evidence="7">
    <location>
        <begin position="83"/>
        <end position="102"/>
    </location>
</feature>
<reference evidence="9 10" key="1">
    <citation type="submission" date="2018-01" db="EMBL/GenBank/DDBJ databases">
        <title>G. obscuriglobus.</title>
        <authorList>
            <person name="Franke J."/>
            <person name="Blomberg W."/>
            <person name="Selmecki A."/>
        </authorList>
    </citation>
    <scope>NUCLEOTIDE SEQUENCE [LARGE SCALE GENOMIC DNA]</scope>
    <source>
        <strain evidence="9 10">DSM 5831</strain>
    </source>
</reference>
<keyword evidence="10" id="KW-1185">Reference proteome</keyword>
<accession>A0A2Z3HAT1</accession>
<feature type="transmembrane region" description="Helical" evidence="7">
    <location>
        <begin position="407"/>
        <end position="429"/>
    </location>
</feature>
<feature type="repeat" description="TPR" evidence="5">
    <location>
        <begin position="653"/>
        <end position="686"/>
    </location>
</feature>
<proteinExistence type="predicted"/>
<keyword evidence="5" id="KW-0802">TPR repeat</keyword>
<feature type="transmembrane region" description="Helical" evidence="7">
    <location>
        <begin position="285"/>
        <end position="303"/>
    </location>
</feature>
<evidence type="ECO:0000256" key="3">
    <source>
        <dbReference type="ARBA" id="ARBA00022989"/>
    </source>
</evidence>
<feature type="transmembrane region" description="Helical" evidence="7">
    <location>
        <begin position="462"/>
        <end position="484"/>
    </location>
</feature>
<keyword evidence="2 7" id="KW-0812">Transmembrane</keyword>
<feature type="transmembrane region" description="Helical" evidence="7">
    <location>
        <begin position="153"/>
        <end position="171"/>
    </location>
</feature>
<dbReference type="InterPro" id="IPR011990">
    <property type="entry name" value="TPR-like_helical_dom_sf"/>
</dbReference>
<dbReference type="SUPFAM" id="SSF48452">
    <property type="entry name" value="TPR-like"/>
    <property type="match status" value="1"/>
</dbReference>
<feature type="transmembrane region" description="Helical" evidence="7">
    <location>
        <begin position="436"/>
        <end position="456"/>
    </location>
</feature>
<dbReference type="PANTHER" id="PTHR37422">
    <property type="entry name" value="TEICHURONIC ACID BIOSYNTHESIS PROTEIN TUAE"/>
    <property type="match status" value="1"/>
</dbReference>
<dbReference type="PANTHER" id="PTHR37422:SF23">
    <property type="entry name" value="TEICHURONIC ACID BIOSYNTHESIS PROTEIN TUAE"/>
    <property type="match status" value="1"/>
</dbReference>
<organism evidence="9 10">
    <name type="scientific">Gemmata obscuriglobus</name>
    <dbReference type="NCBI Taxonomy" id="114"/>
    <lineage>
        <taxon>Bacteria</taxon>
        <taxon>Pseudomonadati</taxon>
        <taxon>Planctomycetota</taxon>
        <taxon>Planctomycetia</taxon>
        <taxon>Gemmatales</taxon>
        <taxon>Gemmataceae</taxon>
        <taxon>Gemmata</taxon>
    </lineage>
</organism>
<keyword evidence="3 7" id="KW-1133">Transmembrane helix</keyword>
<evidence type="ECO:0000256" key="4">
    <source>
        <dbReference type="ARBA" id="ARBA00023136"/>
    </source>
</evidence>
<dbReference type="GO" id="GO:0016020">
    <property type="term" value="C:membrane"/>
    <property type="evidence" value="ECO:0007669"/>
    <property type="project" value="UniProtKB-SubCell"/>
</dbReference>
<evidence type="ECO:0000313" key="10">
    <source>
        <dbReference type="Proteomes" id="UP000245802"/>
    </source>
</evidence>
<evidence type="ECO:0000259" key="8">
    <source>
        <dbReference type="Pfam" id="PF04932"/>
    </source>
</evidence>
<dbReference type="RefSeq" id="WP_010034431.1">
    <property type="nucleotide sequence ID" value="NZ_CP025958.1"/>
</dbReference>
<feature type="transmembrane region" description="Helical" evidence="7">
    <location>
        <begin position="496"/>
        <end position="514"/>
    </location>
</feature>
<feature type="transmembrane region" description="Helical" evidence="7">
    <location>
        <begin position="227"/>
        <end position="244"/>
    </location>
</feature>
<evidence type="ECO:0000256" key="5">
    <source>
        <dbReference type="PROSITE-ProRule" id="PRU00339"/>
    </source>
</evidence>
<dbReference type="KEGG" id="gog:C1280_25710"/>